<proteinExistence type="predicted"/>
<keyword evidence="2" id="KW-1185">Reference proteome</keyword>
<dbReference type="Proteomes" id="UP000005408">
    <property type="component" value="Unassembled WGS sequence"/>
</dbReference>
<reference evidence="1" key="1">
    <citation type="submission" date="2022-08" db="UniProtKB">
        <authorList>
            <consortium name="EnsemblMetazoa"/>
        </authorList>
    </citation>
    <scope>IDENTIFICATION</scope>
    <source>
        <strain evidence="1">05x7-T-G4-1.051#20</strain>
    </source>
</reference>
<accession>A0A8W8MST4</accession>
<dbReference type="AlphaFoldDB" id="A0A8W8MST4"/>
<evidence type="ECO:0000313" key="1">
    <source>
        <dbReference type="EnsemblMetazoa" id="G34929.1:cds"/>
    </source>
</evidence>
<dbReference type="EnsemblMetazoa" id="G34929.1">
    <property type="protein sequence ID" value="G34929.1:cds"/>
    <property type="gene ID" value="G34929"/>
</dbReference>
<organism evidence="1 2">
    <name type="scientific">Magallana gigas</name>
    <name type="common">Pacific oyster</name>
    <name type="synonym">Crassostrea gigas</name>
    <dbReference type="NCBI Taxonomy" id="29159"/>
    <lineage>
        <taxon>Eukaryota</taxon>
        <taxon>Metazoa</taxon>
        <taxon>Spiralia</taxon>
        <taxon>Lophotrochozoa</taxon>
        <taxon>Mollusca</taxon>
        <taxon>Bivalvia</taxon>
        <taxon>Autobranchia</taxon>
        <taxon>Pteriomorphia</taxon>
        <taxon>Ostreida</taxon>
        <taxon>Ostreoidea</taxon>
        <taxon>Ostreidae</taxon>
        <taxon>Magallana</taxon>
    </lineage>
</organism>
<protein>
    <submittedName>
        <fullName evidence="1">Uncharacterized protein</fullName>
    </submittedName>
</protein>
<evidence type="ECO:0000313" key="2">
    <source>
        <dbReference type="Proteomes" id="UP000005408"/>
    </source>
</evidence>
<name>A0A8W8MST4_MAGGI</name>
<sequence length="85" mass="9483">MTDMSETTGTSPGTFWEFVISCHHRLKSPNADCSIQTLHSFLKRDDYRYVGSARDIAGDILGICHQLSGNLKHALSAYEVPMKSH</sequence>